<gene>
    <name evidence="1" type="ORF">SAMN06297397_0697</name>
</gene>
<protein>
    <submittedName>
        <fullName evidence="1">Phosphonopyruvate decarboxylase</fullName>
    </submittedName>
</protein>
<sequence length="376" mass="40123">MLASFLLDTCLKAGIDFFTGVPDSLLKGLCNELYARYGTDTDTHVVAHNEGGAIALCAGHYLASGRPGLCYMQNSGLGNAVNPLASLMDPDVYAMPCLLVIGWRGEPGVKDEPQHVKQGKITLGQLDLLDIPYRIISSDTTEESFLADFEALMAEMKLGKTAAFVVRKGALKASSSPSYGNPYTMTRENAAAVILAASSPDDIFVSTTGKLSREVFELREARGEDHSRDFLTVGSMGHAGMIALRIASEKVNRRVWCLDGDGACLMHLGALPVIARRLPSNLVHIVINNGAHETVGGMPVCCGSMNIPAIAFAAGYPVVRSADSEEQLGSVLSECLSSAQGPVLIEVKCACASREDLGRPTTTPIQNRDAFMDNIR</sequence>
<dbReference type="EMBL" id="FWXZ01000001">
    <property type="protein sequence ID" value="SMC40693.1"/>
    <property type="molecule type" value="Genomic_DNA"/>
</dbReference>
<dbReference type="Proteomes" id="UP000192328">
    <property type="component" value="Unassembled WGS sequence"/>
</dbReference>
<accession>A0AC61PIU4</accession>
<reference evidence="1" key="1">
    <citation type="submission" date="2017-04" db="EMBL/GenBank/DDBJ databases">
        <authorList>
            <person name="Varghese N."/>
            <person name="Submissions S."/>
        </authorList>
    </citation>
    <scope>NUCLEOTIDE SEQUENCE</scope>
    <source>
        <strain evidence="1">WTE2008</strain>
    </source>
</reference>
<name>A0AC61PIU4_9FIRM</name>
<keyword evidence="2" id="KW-1185">Reference proteome</keyword>
<evidence type="ECO:0000313" key="1">
    <source>
        <dbReference type="EMBL" id="SMC40693.1"/>
    </source>
</evidence>
<organism evidence="1 2">
    <name type="scientific">Aristaeella lactis</name>
    <dbReference type="NCBI Taxonomy" id="3046383"/>
    <lineage>
        <taxon>Bacteria</taxon>
        <taxon>Bacillati</taxon>
        <taxon>Bacillota</taxon>
        <taxon>Clostridia</taxon>
        <taxon>Eubacteriales</taxon>
        <taxon>Aristaeellaceae</taxon>
        <taxon>Aristaeella</taxon>
    </lineage>
</organism>
<evidence type="ECO:0000313" key="2">
    <source>
        <dbReference type="Proteomes" id="UP000192328"/>
    </source>
</evidence>
<comment type="caution">
    <text evidence="1">The sequence shown here is derived from an EMBL/GenBank/DDBJ whole genome shotgun (WGS) entry which is preliminary data.</text>
</comment>
<proteinExistence type="predicted"/>